<evidence type="ECO:0008006" key="4">
    <source>
        <dbReference type="Google" id="ProtNLM"/>
    </source>
</evidence>
<sequence>MKRHTTPVLLTLLLGTAIAQGSSPLDLKLALNVVKSVTENGKVAEKFLPAQGNVPGDVLSQVVTARNVSSKAVKNVQIPLNVPKATFYLAPEKAVDTARTEYSIDGGRTFAPAPLKRKVTLTENGKSVTREVEVKPSEYQAVRYTIPELKAGQALKLGYRVQVK</sequence>
<dbReference type="InterPro" id="IPR014468">
    <property type="entry name" value="UCP014979"/>
</dbReference>
<organism evidence="2 3">
    <name type="scientific">Deinococcus malanensis</name>
    <dbReference type="NCBI Taxonomy" id="1706855"/>
    <lineage>
        <taxon>Bacteria</taxon>
        <taxon>Thermotogati</taxon>
        <taxon>Deinococcota</taxon>
        <taxon>Deinococci</taxon>
        <taxon>Deinococcales</taxon>
        <taxon>Deinococcaceae</taxon>
        <taxon>Deinococcus</taxon>
    </lineage>
</organism>
<dbReference type="PIRSF" id="PIRSF014979">
    <property type="entry name" value="UCP014979"/>
    <property type="match status" value="1"/>
</dbReference>
<keyword evidence="1" id="KW-0732">Signal</keyword>
<accession>A0ABQ2EWU7</accession>
<feature type="chain" id="PRO_5047478466" description="DUF11 domain-containing protein" evidence="1">
    <location>
        <begin position="20"/>
        <end position="164"/>
    </location>
</feature>
<feature type="signal peptide" evidence="1">
    <location>
        <begin position="1"/>
        <end position="19"/>
    </location>
</feature>
<reference evidence="3" key="1">
    <citation type="journal article" date="2019" name="Int. J. Syst. Evol. Microbiol.">
        <title>The Global Catalogue of Microorganisms (GCM) 10K type strain sequencing project: providing services to taxonomists for standard genome sequencing and annotation.</title>
        <authorList>
            <consortium name="The Broad Institute Genomics Platform"/>
            <consortium name="The Broad Institute Genome Sequencing Center for Infectious Disease"/>
            <person name="Wu L."/>
            <person name="Ma J."/>
        </authorList>
    </citation>
    <scope>NUCLEOTIDE SEQUENCE [LARGE SCALE GENOMIC DNA]</scope>
    <source>
        <strain evidence="3">JCM 30331</strain>
    </source>
</reference>
<evidence type="ECO:0000256" key="1">
    <source>
        <dbReference type="SAM" id="SignalP"/>
    </source>
</evidence>
<evidence type="ECO:0000313" key="3">
    <source>
        <dbReference type="Proteomes" id="UP000647587"/>
    </source>
</evidence>
<comment type="caution">
    <text evidence="2">The sequence shown here is derived from an EMBL/GenBank/DDBJ whole genome shotgun (WGS) entry which is preliminary data.</text>
</comment>
<keyword evidence="3" id="KW-1185">Reference proteome</keyword>
<evidence type="ECO:0000313" key="2">
    <source>
        <dbReference type="EMBL" id="GGK29256.1"/>
    </source>
</evidence>
<dbReference type="EMBL" id="BMPP01000009">
    <property type="protein sequence ID" value="GGK29256.1"/>
    <property type="molecule type" value="Genomic_DNA"/>
</dbReference>
<dbReference type="Proteomes" id="UP000647587">
    <property type="component" value="Unassembled WGS sequence"/>
</dbReference>
<dbReference type="RefSeq" id="WP_189008747.1">
    <property type="nucleotide sequence ID" value="NZ_BMPP01000009.1"/>
</dbReference>
<protein>
    <recommendedName>
        <fullName evidence="4">DUF11 domain-containing protein</fullName>
    </recommendedName>
</protein>
<proteinExistence type="predicted"/>
<gene>
    <name evidence="2" type="ORF">GCM10008955_23830</name>
</gene>
<name>A0ABQ2EWU7_9DEIO</name>